<dbReference type="InterPro" id="IPR019799">
    <property type="entry name" value="Glyco_hydro_22_CS"/>
</dbReference>
<evidence type="ECO:0000256" key="2">
    <source>
        <dbReference type="ARBA" id="ARBA00012732"/>
    </source>
</evidence>
<dbReference type="InterPro" id="IPR023346">
    <property type="entry name" value="Lysozyme-like_dom_sf"/>
</dbReference>
<protein>
    <recommendedName>
        <fullName evidence="2">lysozyme</fullName>
        <ecNumber evidence="2">3.2.1.17</ecNumber>
    </recommendedName>
</protein>
<dbReference type="OrthoDB" id="17373at2759"/>
<dbReference type="AlphaFoldDB" id="A0A411DXR9"/>
<keyword evidence="3" id="KW-0929">Antimicrobial</keyword>
<sequence>MKALVFFLLLAVVSAKKYDRCELARAMKAFGLAGYRGISLANWVCLAKHESDFNTNAQNRNSDGSTDYGIFQINNRWWCTNGKFHSANGCKLSCSELLTDNIAKAVECAKTIVRQQGITAWVAWRNKCRGRDVSSYTAGCGV</sequence>
<dbReference type="SUPFAM" id="SSF53955">
    <property type="entry name" value="Lysozyme-like"/>
    <property type="match status" value="1"/>
</dbReference>
<dbReference type="InterPro" id="IPR001916">
    <property type="entry name" value="Glyco_hydro_22"/>
</dbReference>
<proteinExistence type="evidence at transcript level"/>
<dbReference type="PANTHER" id="PTHR11407">
    <property type="entry name" value="LYSOZYME C"/>
    <property type="match status" value="1"/>
</dbReference>
<dbReference type="PANTHER" id="PTHR11407:SF63">
    <property type="entry name" value="LYSOZYME C"/>
    <property type="match status" value="1"/>
</dbReference>
<dbReference type="SMART" id="SM00263">
    <property type="entry name" value="LYZ1"/>
    <property type="match status" value="1"/>
</dbReference>
<dbReference type="PRINTS" id="PR00135">
    <property type="entry name" value="LYZLACT"/>
</dbReference>
<keyword evidence="4" id="KW-1015">Disulfide bond</keyword>
<dbReference type="CDD" id="cd16897">
    <property type="entry name" value="LYZ_C"/>
    <property type="match status" value="1"/>
</dbReference>
<dbReference type="EC" id="3.2.1.17" evidence="2"/>
<keyword evidence="3" id="KW-0081">Bacteriolytic enzyme</keyword>
<reference evidence="9" key="2">
    <citation type="submission" date="2019-10" db="EMBL/GenBank/DDBJ databases">
        <title>Single nucleotide polymorphism in c-type lysozyme gene and its correlation with Aeromonas hydrophila resistance in African catfish Clarias gariepinus.</title>
        <authorList>
            <person name="Nasrullah H."/>
            <person name="Alimuddin A."/>
            <person name="Nuryati S."/>
            <person name="Zairin M.Jr."/>
        </authorList>
    </citation>
    <scope>NUCLEOTIDE SEQUENCE</scope>
    <source>
        <tissue evidence="9">Fin</tissue>
    </source>
</reference>
<evidence type="ECO:0000256" key="4">
    <source>
        <dbReference type="ARBA" id="ARBA00023157"/>
    </source>
</evidence>
<accession>A0A411DXR9</accession>
<evidence type="ECO:0000256" key="1">
    <source>
        <dbReference type="ARBA" id="ARBA00010859"/>
    </source>
</evidence>
<dbReference type="SMR" id="A0A411DXR9"/>
<feature type="chain" id="PRO_5033817601" description="lysozyme" evidence="6">
    <location>
        <begin position="16"/>
        <end position="142"/>
    </location>
</feature>
<dbReference type="GO" id="GO:0003796">
    <property type="term" value="F:lysozyme activity"/>
    <property type="evidence" value="ECO:0007669"/>
    <property type="project" value="UniProtKB-EC"/>
</dbReference>
<keyword evidence="6" id="KW-0732">Signal</keyword>
<evidence type="ECO:0000313" key="9">
    <source>
        <dbReference type="EMBL" id="QGW36005.1"/>
    </source>
</evidence>
<dbReference type="FunFam" id="1.10.530.10:FF:000001">
    <property type="entry name" value="Lysozyme C"/>
    <property type="match status" value="1"/>
</dbReference>
<dbReference type="GO" id="GO:0042742">
    <property type="term" value="P:defense response to bacterium"/>
    <property type="evidence" value="ECO:0007669"/>
    <property type="project" value="UniProtKB-KW"/>
</dbReference>
<comment type="similarity">
    <text evidence="1 5">Belongs to the glycosyl hydrolase 22 family.</text>
</comment>
<evidence type="ECO:0000259" key="7">
    <source>
        <dbReference type="PROSITE" id="PS00128"/>
    </source>
</evidence>
<dbReference type="InterPro" id="IPR000974">
    <property type="entry name" value="Glyco_hydro_22_lys"/>
</dbReference>
<evidence type="ECO:0000256" key="6">
    <source>
        <dbReference type="SAM" id="SignalP"/>
    </source>
</evidence>
<reference evidence="8" key="1">
    <citation type="submission" date="2018-12" db="EMBL/GenBank/DDBJ databases">
        <authorList>
            <person name="Wang X."/>
            <person name="Li Z."/>
        </authorList>
    </citation>
    <scope>NUCLEOTIDE SEQUENCE</scope>
    <source>
        <tissue evidence="8">Spleen</tissue>
    </source>
</reference>
<dbReference type="EMBL" id="MK344777">
    <property type="protein sequence ID" value="QBA30290.1"/>
    <property type="molecule type" value="mRNA"/>
</dbReference>
<dbReference type="Gene3D" id="1.10.530.10">
    <property type="match status" value="1"/>
</dbReference>
<dbReference type="PRINTS" id="PR00137">
    <property type="entry name" value="LYSOZYME"/>
</dbReference>
<gene>
    <name evidence="9" type="primary">LYSC</name>
</gene>
<evidence type="ECO:0000313" key="8">
    <source>
        <dbReference type="EMBL" id="QBA30290.1"/>
    </source>
</evidence>
<evidence type="ECO:0000256" key="3">
    <source>
        <dbReference type="ARBA" id="ARBA00022638"/>
    </source>
</evidence>
<dbReference type="GO" id="GO:0031640">
    <property type="term" value="P:killing of cells of another organism"/>
    <property type="evidence" value="ECO:0007669"/>
    <property type="project" value="UniProtKB-KW"/>
</dbReference>
<feature type="domain" description="Glycosyl hydrolases family 22 (GH22)" evidence="7">
    <location>
        <begin position="90"/>
        <end position="108"/>
    </location>
</feature>
<evidence type="ECO:0000256" key="5">
    <source>
        <dbReference type="RuleBase" id="RU004440"/>
    </source>
</evidence>
<dbReference type="Pfam" id="PF00062">
    <property type="entry name" value="Lys"/>
    <property type="match status" value="1"/>
</dbReference>
<dbReference type="PROSITE" id="PS00128">
    <property type="entry name" value="GLYCOSYL_HYDROL_F22_1"/>
    <property type="match status" value="1"/>
</dbReference>
<dbReference type="PROSITE" id="PS51348">
    <property type="entry name" value="GLYCOSYL_HYDROL_F22_2"/>
    <property type="match status" value="1"/>
</dbReference>
<name>A0A411DXR9_CLAGA</name>
<dbReference type="EMBL" id="MN562879">
    <property type="protein sequence ID" value="QGW36005.1"/>
    <property type="molecule type" value="Genomic_DNA"/>
</dbReference>
<organism evidence="8">
    <name type="scientific">Clarias gariepinus</name>
    <name type="common">North African catfish</name>
    <name type="synonym">Silurus gariepinus</name>
    <dbReference type="NCBI Taxonomy" id="13013"/>
    <lineage>
        <taxon>Eukaryota</taxon>
        <taxon>Metazoa</taxon>
        <taxon>Chordata</taxon>
        <taxon>Craniata</taxon>
        <taxon>Vertebrata</taxon>
        <taxon>Euteleostomi</taxon>
        <taxon>Actinopterygii</taxon>
        <taxon>Neopterygii</taxon>
        <taxon>Teleostei</taxon>
        <taxon>Ostariophysi</taxon>
        <taxon>Siluriformes</taxon>
        <taxon>Clariidae</taxon>
        <taxon>Clarias</taxon>
    </lineage>
</organism>
<feature type="signal peptide" evidence="6">
    <location>
        <begin position="1"/>
        <end position="15"/>
    </location>
</feature>